<dbReference type="GO" id="GO:0061630">
    <property type="term" value="F:ubiquitin protein ligase activity"/>
    <property type="evidence" value="ECO:0007669"/>
    <property type="project" value="UniProtKB-UniRule"/>
</dbReference>
<dbReference type="PANTHER" id="PTHR12389">
    <property type="entry name" value="ZINC FINGER PROTEIN 294"/>
    <property type="match status" value="1"/>
</dbReference>
<dbReference type="GO" id="GO:0016567">
    <property type="term" value="P:protein ubiquitination"/>
    <property type="evidence" value="ECO:0007669"/>
    <property type="project" value="UniProtKB-UniPathway"/>
</dbReference>
<evidence type="ECO:0000256" key="10">
    <source>
        <dbReference type="ARBA" id="ARBA00022737"/>
    </source>
</evidence>
<evidence type="ECO:0000256" key="6">
    <source>
        <dbReference type="ARBA" id="ARBA00017157"/>
    </source>
</evidence>
<evidence type="ECO:0000259" key="17">
    <source>
        <dbReference type="PROSITE" id="PS50089"/>
    </source>
</evidence>
<evidence type="ECO:0000256" key="7">
    <source>
        <dbReference type="ARBA" id="ARBA00022490"/>
    </source>
</evidence>
<accession>A0A6A6NUG4</accession>
<reference evidence="18" key="1">
    <citation type="journal article" date="2020" name="Stud. Mycol.">
        <title>101 Dothideomycetes genomes: a test case for predicting lifestyles and emergence of pathogens.</title>
        <authorList>
            <person name="Haridas S."/>
            <person name="Albert R."/>
            <person name="Binder M."/>
            <person name="Bloem J."/>
            <person name="Labutti K."/>
            <person name="Salamov A."/>
            <person name="Andreopoulos B."/>
            <person name="Baker S."/>
            <person name="Barry K."/>
            <person name="Bills G."/>
            <person name="Bluhm B."/>
            <person name="Cannon C."/>
            <person name="Castanera R."/>
            <person name="Culley D."/>
            <person name="Daum C."/>
            <person name="Ezra D."/>
            <person name="Gonzalez J."/>
            <person name="Henrissat B."/>
            <person name="Kuo A."/>
            <person name="Liang C."/>
            <person name="Lipzen A."/>
            <person name="Lutzoni F."/>
            <person name="Magnuson J."/>
            <person name="Mondo S."/>
            <person name="Nolan M."/>
            <person name="Ohm R."/>
            <person name="Pangilinan J."/>
            <person name="Park H.-J."/>
            <person name="Ramirez L."/>
            <person name="Alfaro M."/>
            <person name="Sun H."/>
            <person name="Tritt A."/>
            <person name="Yoshinaga Y."/>
            <person name="Zwiers L.-H."/>
            <person name="Turgeon B."/>
            <person name="Goodwin S."/>
            <person name="Spatafora J."/>
            <person name="Crous P."/>
            <person name="Grigoriev I."/>
        </authorList>
    </citation>
    <scope>NUCLEOTIDE SEQUENCE</scope>
    <source>
        <strain evidence="18">ATCC 16933</strain>
    </source>
</reference>
<evidence type="ECO:0000256" key="4">
    <source>
        <dbReference type="ARBA" id="ARBA00007997"/>
    </source>
</evidence>
<comment type="subunit">
    <text evidence="16">Component of the ribosome quality control complex (RQC).</text>
</comment>
<dbReference type="GO" id="GO:0043023">
    <property type="term" value="F:ribosomal large subunit binding"/>
    <property type="evidence" value="ECO:0007669"/>
    <property type="project" value="TreeGrafter"/>
</dbReference>
<dbReference type="GO" id="GO:1990112">
    <property type="term" value="C:RQC complex"/>
    <property type="evidence" value="ECO:0007669"/>
    <property type="project" value="UniProtKB-UniRule"/>
</dbReference>
<dbReference type="SUPFAM" id="SSF57850">
    <property type="entry name" value="RING/U-box"/>
    <property type="match status" value="1"/>
</dbReference>
<comment type="similarity">
    <text evidence="4 16">Belongs to the LTN1 family.</text>
</comment>
<evidence type="ECO:0000256" key="16">
    <source>
        <dbReference type="RuleBase" id="RU367090"/>
    </source>
</evidence>
<comment type="subcellular location">
    <subcellularLocation>
        <location evidence="2">Cytoplasm</location>
        <location evidence="2">Cytosol</location>
    </subcellularLocation>
</comment>
<name>A0A6A6NUG4_9PEZI</name>
<dbReference type="PANTHER" id="PTHR12389:SF0">
    <property type="entry name" value="E3 UBIQUITIN-PROTEIN LIGASE LISTERIN"/>
    <property type="match status" value="1"/>
</dbReference>
<evidence type="ECO:0000313" key="19">
    <source>
        <dbReference type="Proteomes" id="UP000799766"/>
    </source>
</evidence>
<dbReference type="OrthoDB" id="6108at2759"/>
<dbReference type="SMART" id="SM01197">
    <property type="entry name" value="FANCL_C"/>
    <property type="match status" value="1"/>
</dbReference>
<keyword evidence="10" id="KW-0677">Repeat</keyword>
<dbReference type="UniPathway" id="UPA00143"/>
<keyword evidence="7" id="KW-0963">Cytoplasm</keyword>
<evidence type="ECO:0000256" key="3">
    <source>
        <dbReference type="ARBA" id="ARBA00004906"/>
    </source>
</evidence>
<evidence type="ECO:0000256" key="5">
    <source>
        <dbReference type="ARBA" id="ARBA00012483"/>
    </source>
</evidence>
<dbReference type="GO" id="GO:1990116">
    <property type="term" value="P:ribosome-associated ubiquitin-dependent protein catabolic process"/>
    <property type="evidence" value="ECO:0007669"/>
    <property type="project" value="UniProtKB-UniRule"/>
</dbReference>
<dbReference type="GO" id="GO:0072344">
    <property type="term" value="P:rescue of stalled ribosome"/>
    <property type="evidence" value="ECO:0007669"/>
    <property type="project" value="UniProtKB-UniRule"/>
</dbReference>
<keyword evidence="19" id="KW-1185">Reference proteome</keyword>
<dbReference type="AlphaFoldDB" id="A0A6A6NUG4"/>
<dbReference type="InterPro" id="IPR013083">
    <property type="entry name" value="Znf_RING/FYVE/PHD"/>
</dbReference>
<dbReference type="Proteomes" id="UP000799766">
    <property type="component" value="Unassembled WGS sequence"/>
</dbReference>
<gene>
    <name evidence="18" type="ORF">BDY21DRAFT_350598</name>
</gene>
<evidence type="ECO:0000256" key="2">
    <source>
        <dbReference type="ARBA" id="ARBA00004514"/>
    </source>
</evidence>
<dbReference type="InterPro" id="IPR039795">
    <property type="entry name" value="LTN1/Rkr1"/>
</dbReference>
<evidence type="ECO:0000256" key="8">
    <source>
        <dbReference type="ARBA" id="ARBA00022679"/>
    </source>
</evidence>
<dbReference type="GO" id="GO:0008270">
    <property type="term" value="F:zinc ion binding"/>
    <property type="evidence" value="ECO:0007669"/>
    <property type="project" value="UniProtKB-KW"/>
</dbReference>
<comment type="catalytic activity">
    <reaction evidence="1 16">
        <text>S-ubiquitinyl-[E2 ubiquitin-conjugating enzyme]-L-cysteine + [acceptor protein]-L-lysine = [E2 ubiquitin-conjugating enzyme]-L-cysteine + N(6)-ubiquitinyl-[acceptor protein]-L-lysine.</text>
        <dbReference type="EC" id="2.3.2.27"/>
    </reaction>
</comment>
<dbReference type="SMART" id="SM00744">
    <property type="entry name" value="RINGv"/>
    <property type="match status" value="1"/>
</dbReference>
<dbReference type="EMBL" id="MU001687">
    <property type="protein sequence ID" value="KAF2455371.1"/>
    <property type="molecule type" value="Genomic_DNA"/>
</dbReference>
<dbReference type="EC" id="2.3.2.27" evidence="5 16"/>
<evidence type="ECO:0000256" key="14">
    <source>
        <dbReference type="ARBA" id="ARBA00055150"/>
    </source>
</evidence>
<comment type="function">
    <text evidence="14">E3 ubiquitin-protein ligase component of the ribosome quality control complex (RQC), a ribosome-associated complex that mediates ubiquitination and extraction of incompletely synthesized nascent chains for proteasomal degradation. Mediates ubiquitination of proteins derived from mRNAs lacking stop codons (non-stop proteins) and other translation arrest products induced by poly-lysine sequences and tandem rare codons. Ubiquitination leads to CDC48 recruitment for extraction and degradation of the incomplete translation product. May indirectly play a role in chromatin function and transcription.</text>
</comment>
<evidence type="ECO:0000256" key="12">
    <source>
        <dbReference type="ARBA" id="ARBA00022786"/>
    </source>
</evidence>
<dbReference type="PROSITE" id="PS50089">
    <property type="entry name" value="ZF_RING_2"/>
    <property type="match status" value="1"/>
</dbReference>
<keyword evidence="9 16" id="KW-0479">Metal-binding</keyword>
<keyword evidence="8 16" id="KW-0808">Transferase</keyword>
<dbReference type="InterPro" id="IPR011016">
    <property type="entry name" value="Znf_RING-CH"/>
</dbReference>
<protein>
    <recommendedName>
        <fullName evidence="6 16">E3 ubiquitin-protein ligase listerin</fullName>
        <ecNumber evidence="5 16">2.3.2.27</ecNumber>
    </recommendedName>
    <alternativeName>
        <fullName evidence="16">RING-type E3 ubiquitin transferase listerin</fullName>
    </alternativeName>
</protein>
<dbReference type="Pfam" id="PF13639">
    <property type="entry name" value="zf-RING_2"/>
    <property type="match status" value="1"/>
</dbReference>
<keyword evidence="11 15" id="KW-0863">Zinc-finger</keyword>
<proteinExistence type="inferred from homology"/>
<comment type="function">
    <text evidence="16">E3 ubiquitin-protein ligase. Component of the ribosome quality control complex (RQC), a ribosome-associated complex that mediates ubiquitination and extraction of incompletely synthesized nascent chains for proteasomal degradation.</text>
</comment>
<evidence type="ECO:0000313" key="18">
    <source>
        <dbReference type="EMBL" id="KAF2455371.1"/>
    </source>
</evidence>
<dbReference type="SMART" id="SM00184">
    <property type="entry name" value="RING"/>
    <property type="match status" value="1"/>
</dbReference>
<evidence type="ECO:0000256" key="11">
    <source>
        <dbReference type="ARBA" id="ARBA00022771"/>
    </source>
</evidence>
<dbReference type="GO" id="GO:0005829">
    <property type="term" value="C:cytosol"/>
    <property type="evidence" value="ECO:0007669"/>
    <property type="project" value="UniProtKB-SubCell"/>
</dbReference>
<feature type="domain" description="RING-type" evidence="17">
    <location>
        <begin position="35"/>
        <end position="81"/>
    </location>
</feature>
<evidence type="ECO:0000256" key="9">
    <source>
        <dbReference type="ARBA" id="ARBA00022723"/>
    </source>
</evidence>
<dbReference type="FunFam" id="3.30.40.10:FF:000038">
    <property type="entry name" value="E3 ubiquitin-protein ligase listerin"/>
    <property type="match status" value="1"/>
</dbReference>
<evidence type="ECO:0000256" key="15">
    <source>
        <dbReference type="PROSITE-ProRule" id="PRU00175"/>
    </source>
</evidence>
<dbReference type="InterPro" id="IPR001841">
    <property type="entry name" value="Znf_RING"/>
</dbReference>
<organism evidence="18 19">
    <name type="scientific">Lineolata rhizophorae</name>
    <dbReference type="NCBI Taxonomy" id="578093"/>
    <lineage>
        <taxon>Eukaryota</taxon>
        <taxon>Fungi</taxon>
        <taxon>Dikarya</taxon>
        <taxon>Ascomycota</taxon>
        <taxon>Pezizomycotina</taxon>
        <taxon>Dothideomycetes</taxon>
        <taxon>Dothideomycetes incertae sedis</taxon>
        <taxon>Lineolatales</taxon>
        <taxon>Lineolataceae</taxon>
        <taxon>Lineolata</taxon>
    </lineage>
</organism>
<sequence length="87" mass="9110">MAFAAGGAGSGAGLIDGLVAFRKNVLGALKGQTECAICYSVVGPDRQLPSKKCSTCKNAFHAGCLFRWFKTSNGSSCPLCRNPFNYA</sequence>
<evidence type="ECO:0000256" key="1">
    <source>
        <dbReference type="ARBA" id="ARBA00000900"/>
    </source>
</evidence>
<comment type="pathway">
    <text evidence="3 16">Protein modification; protein ubiquitination.</text>
</comment>
<evidence type="ECO:0000256" key="13">
    <source>
        <dbReference type="ARBA" id="ARBA00022833"/>
    </source>
</evidence>
<keyword evidence="12 16" id="KW-0833">Ubl conjugation pathway</keyword>
<keyword evidence="13 16" id="KW-0862">Zinc</keyword>
<dbReference type="Gene3D" id="3.30.40.10">
    <property type="entry name" value="Zinc/RING finger domain, C3HC4 (zinc finger)"/>
    <property type="match status" value="1"/>
</dbReference>